<keyword evidence="1" id="KW-1133">Transmembrane helix</keyword>
<sequence length="71" mass="7273">MTIDGFRAGVLFAAAGALLALLVDQALGSGLGVVAALLGFVAGLLVQQTLLWSVVVVAVVRGAVRWAARRR</sequence>
<gene>
    <name evidence="2" type="ORF">NCI01_00600</name>
</gene>
<dbReference type="RefSeq" id="WP_254179528.1">
    <property type="nucleotide sequence ID" value="NZ_JANARS010000001.1"/>
</dbReference>
<evidence type="ECO:0000313" key="2">
    <source>
        <dbReference type="EMBL" id="MCP3420284.1"/>
    </source>
</evidence>
<organism evidence="2 3">
    <name type="scientific">Nocardioides pinisoli</name>
    <dbReference type="NCBI Taxonomy" id="2950279"/>
    <lineage>
        <taxon>Bacteria</taxon>
        <taxon>Bacillati</taxon>
        <taxon>Actinomycetota</taxon>
        <taxon>Actinomycetes</taxon>
        <taxon>Propionibacteriales</taxon>
        <taxon>Nocardioidaceae</taxon>
        <taxon>Nocardioides</taxon>
    </lineage>
</organism>
<dbReference type="EMBL" id="JANARS010000001">
    <property type="protein sequence ID" value="MCP3420284.1"/>
    <property type="molecule type" value="Genomic_DNA"/>
</dbReference>
<feature type="transmembrane region" description="Helical" evidence="1">
    <location>
        <begin position="38"/>
        <end position="64"/>
    </location>
</feature>
<keyword evidence="3" id="KW-1185">Reference proteome</keyword>
<evidence type="ECO:0000256" key="1">
    <source>
        <dbReference type="SAM" id="Phobius"/>
    </source>
</evidence>
<comment type="caution">
    <text evidence="2">The sequence shown here is derived from an EMBL/GenBank/DDBJ whole genome shotgun (WGS) entry which is preliminary data.</text>
</comment>
<dbReference type="Proteomes" id="UP001204524">
    <property type="component" value="Unassembled WGS sequence"/>
</dbReference>
<accession>A0ABT1KSE9</accession>
<proteinExistence type="predicted"/>
<keyword evidence="1" id="KW-0812">Transmembrane</keyword>
<evidence type="ECO:0000313" key="3">
    <source>
        <dbReference type="Proteomes" id="UP001204524"/>
    </source>
</evidence>
<keyword evidence="1" id="KW-0472">Membrane</keyword>
<name>A0ABT1KSE9_9ACTN</name>
<protein>
    <submittedName>
        <fullName evidence="2">Uncharacterized protein</fullName>
    </submittedName>
</protein>
<reference evidence="2 3" key="1">
    <citation type="submission" date="2022-06" db="EMBL/GenBank/DDBJ databases">
        <authorList>
            <person name="So Y."/>
        </authorList>
    </citation>
    <scope>NUCLEOTIDE SEQUENCE [LARGE SCALE GENOMIC DNA]</scope>
    <source>
        <strain evidence="2 3">STR3</strain>
    </source>
</reference>